<dbReference type="AlphaFoldDB" id="A0A6P5JPZ6"/>
<gene>
    <name evidence="2" type="primary">LOC110201769</name>
</gene>
<name>A0A6P5JPZ6_PHACI</name>
<dbReference type="KEGG" id="pcw:110201769"/>
<dbReference type="GeneID" id="110201769"/>
<dbReference type="RefSeq" id="XP_020833311.1">
    <property type="nucleotide sequence ID" value="XM_020977652.1"/>
</dbReference>
<dbReference type="Proteomes" id="UP000515140">
    <property type="component" value="Unplaced"/>
</dbReference>
<accession>A0A6P5JPZ6</accession>
<sequence length="284" mass="31051">MECLLRRVEENKADEAAAPVMTQQKERAVHPAGGQGWPAHFCIKSRILHIPVPSHPASLLTPSSPPWALASQLFITHNPASMGSEHFSGCSSSSPQRTPFPIPFSNLLTSTSLPKQRRPISRWPAPTPPKFQAHITSYVVGTSKTTSLQPHASDLPVLEVGSFLSSLTSNSMGFTSIFQAPRLPCHCPGPFPLPRPQLWYRLHLAIISHSQGLPSTHRPSSLYLSPPDQHLLLQGSSDRAPGLQISFSGCSKRKFSVCFLKPFRACPEPPLSTSNRMTACMNIL</sequence>
<evidence type="ECO:0000313" key="1">
    <source>
        <dbReference type="Proteomes" id="UP000515140"/>
    </source>
</evidence>
<proteinExistence type="predicted"/>
<protein>
    <submittedName>
        <fullName evidence="2">Serine/threonine-protein kinase WNK4-like</fullName>
    </submittedName>
</protein>
<organism evidence="1 2">
    <name type="scientific">Phascolarctos cinereus</name>
    <name type="common">Koala</name>
    <dbReference type="NCBI Taxonomy" id="38626"/>
    <lineage>
        <taxon>Eukaryota</taxon>
        <taxon>Metazoa</taxon>
        <taxon>Chordata</taxon>
        <taxon>Craniata</taxon>
        <taxon>Vertebrata</taxon>
        <taxon>Euteleostomi</taxon>
        <taxon>Mammalia</taxon>
        <taxon>Metatheria</taxon>
        <taxon>Diprotodontia</taxon>
        <taxon>Phascolarctidae</taxon>
        <taxon>Phascolarctos</taxon>
    </lineage>
</organism>
<dbReference type="InParanoid" id="A0A6P5JPZ6"/>
<evidence type="ECO:0000313" key="2">
    <source>
        <dbReference type="RefSeq" id="XP_020833311.1"/>
    </source>
</evidence>
<keyword evidence="1" id="KW-1185">Reference proteome</keyword>
<reference evidence="2" key="1">
    <citation type="submission" date="2025-08" db="UniProtKB">
        <authorList>
            <consortium name="RefSeq"/>
        </authorList>
    </citation>
    <scope>IDENTIFICATION</scope>
    <source>
        <tissue evidence="2">Spleen</tissue>
    </source>
</reference>